<keyword evidence="4" id="KW-0812">Transmembrane</keyword>
<accession>A0A2P6MA54</accession>
<dbReference type="SMART" id="SM00267">
    <property type="entry name" value="GGDEF"/>
    <property type="match status" value="1"/>
</dbReference>
<comment type="catalytic activity">
    <reaction evidence="3">
        <text>2 GTP = 3',3'-c-di-GMP + 2 diphosphate</text>
        <dbReference type="Rhea" id="RHEA:24898"/>
        <dbReference type="ChEBI" id="CHEBI:33019"/>
        <dbReference type="ChEBI" id="CHEBI:37565"/>
        <dbReference type="ChEBI" id="CHEBI:58805"/>
        <dbReference type="EC" id="2.7.7.65"/>
    </reaction>
</comment>
<evidence type="ECO:0000256" key="4">
    <source>
        <dbReference type="SAM" id="Phobius"/>
    </source>
</evidence>
<reference evidence="6 7" key="1">
    <citation type="submission" date="2018-03" db="EMBL/GenBank/DDBJ databases">
        <title>Arenimonas caeni sp. nov., isolated from activated sludge.</title>
        <authorList>
            <person name="Liu H."/>
        </authorList>
    </citation>
    <scope>NUCLEOTIDE SEQUENCE [LARGE SCALE GENOMIC DNA]</scope>
    <source>
        <strain evidence="7">z29</strain>
    </source>
</reference>
<dbReference type="InterPro" id="IPR029787">
    <property type="entry name" value="Nucleotide_cyclase"/>
</dbReference>
<dbReference type="CDD" id="cd01949">
    <property type="entry name" value="GGDEF"/>
    <property type="match status" value="1"/>
</dbReference>
<keyword evidence="4" id="KW-1133">Transmembrane helix</keyword>
<dbReference type="SUPFAM" id="SSF55073">
    <property type="entry name" value="Nucleotide cyclase"/>
    <property type="match status" value="1"/>
</dbReference>
<dbReference type="Pfam" id="PF00990">
    <property type="entry name" value="GGDEF"/>
    <property type="match status" value="1"/>
</dbReference>
<proteinExistence type="predicted"/>
<dbReference type="EC" id="2.7.7.65" evidence="2"/>
<dbReference type="FunFam" id="3.30.70.270:FF:000001">
    <property type="entry name" value="Diguanylate cyclase domain protein"/>
    <property type="match status" value="1"/>
</dbReference>
<dbReference type="EMBL" id="PVLF01000004">
    <property type="protein sequence ID" value="PRH82858.1"/>
    <property type="molecule type" value="Genomic_DNA"/>
</dbReference>
<feature type="transmembrane region" description="Helical" evidence="4">
    <location>
        <begin position="213"/>
        <end position="232"/>
    </location>
</feature>
<gene>
    <name evidence="6" type="ORF">C6N40_04215</name>
</gene>
<feature type="domain" description="GGDEF" evidence="5">
    <location>
        <begin position="289"/>
        <end position="424"/>
    </location>
</feature>
<evidence type="ECO:0000256" key="2">
    <source>
        <dbReference type="ARBA" id="ARBA00012528"/>
    </source>
</evidence>
<feature type="transmembrane region" description="Helical" evidence="4">
    <location>
        <begin position="139"/>
        <end position="159"/>
    </location>
</feature>
<dbReference type="PROSITE" id="PS50887">
    <property type="entry name" value="GGDEF"/>
    <property type="match status" value="1"/>
</dbReference>
<dbReference type="GO" id="GO:0052621">
    <property type="term" value="F:diguanylate cyclase activity"/>
    <property type="evidence" value="ECO:0007669"/>
    <property type="project" value="UniProtKB-EC"/>
</dbReference>
<feature type="transmembrane region" description="Helical" evidence="4">
    <location>
        <begin position="99"/>
        <end position="118"/>
    </location>
</feature>
<comment type="cofactor">
    <cofactor evidence="1">
        <name>Mg(2+)</name>
        <dbReference type="ChEBI" id="CHEBI:18420"/>
    </cofactor>
</comment>
<keyword evidence="4" id="KW-0472">Membrane</keyword>
<evidence type="ECO:0000256" key="1">
    <source>
        <dbReference type="ARBA" id="ARBA00001946"/>
    </source>
</evidence>
<evidence type="ECO:0000259" key="5">
    <source>
        <dbReference type="PROSITE" id="PS50887"/>
    </source>
</evidence>
<dbReference type="AlphaFoldDB" id="A0A2P6MA54"/>
<feature type="transmembrane region" description="Helical" evidence="4">
    <location>
        <begin position="189"/>
        <end position="207"/>
    </location>
</feature>
<evidence type="ECO:0000256" key="3">
    <source>
        <dbReference type="ARBA" id="ARBA00034247"/>
    </source>
</evidence>
<keyword evidence="7" id="KW-1185">Reference proteome</keyword>
<dbReference type="Gene3D" id="3.30.70.270">
    <property type="match status" value="1"/>
</dbReference>
<evidence type="ECO:0000313" key="6">
    <source>
        <dbReference type="EMBL" id="PRH82858.1"/>
    </source>
</evidence>
<dbReference type="PROSITE" id="PS51257">
    <property type="entry name" value="PROKAR_LIPOPROTEIN"/>
    <property type="match status" value="1"/>
</dbReference>
<feature type="transmembrane region" description="Helical" evidence="4">
    <location>
        <begin position="73"/>
        <end position="93"/>
    </location>
</feature>
<sequence length="424" mass="46391">MARWSPSDRCWPWPTSPRAASSSACPTTSGCGGKANDVGVASVFMERRQDDGREAGGDDHLPRLSREVADTSARLVTGGLFYLFGWIVVSVAGDVFENHAVLGFGVGLAFLVLAILRVRPRHPPLDAPRPRLERWLDRQWGVVLATAALWGGTLAWALLDPHLAPAAPAALLCTVAFATAFAHNFSLRLERALVGVALVFLPAPLLLPYTDAGFAVTATVGVYAIYLGLVLVRSHRDYQRQLDLHDALRHQRDQYERLSRTDPLTGLSNRRHFGGTLEHYGREAQRLRQPLSMLVMDLDHFKRVNDEYGHDAGDACLARFADRMREVFAGPGMHLARLGGEEFGVLLPGHDTGAAAAVAETMRASLEQRPLQLREGPLAITVSIGAAGYHPERGDDLDSLYRAADRAMYQAKADGRNRVRVEPA</sequence>
<feature type="transmembrane region" description="Helical" evidence="4">
    <location>
        <begin position="165"/>
        <end position="182"/>
    </location>
</feature>
<dbReference type="PANTHER" id="PTHR45138:SF9">
    <property type="entry name" value="DIGUANYLATE CYCLASE DGCM-RELATED"/>
    <property type="match status" value="1"/>
</dbReference>
<protein>
    <recommendedName>
        <fullName evidence="2">diguanylate cyclase</fullName>
        <ecNumber evidence="2">2.7.7.65</ecNumber>
    </recommendedName>
</protein>
<evidence type="ECO:0000313" key="7">
    <source>
        <dbReference type="Proteomes" id="UP000241736"/>
    </source>
</evidence>
<dbReference type="InterPro" id="IPR050469">
    <property type="entry name" value="Diguanylate_Cyclase"/>
</dbReference>
<dbReference type="PANTHER" id="PTHR45138">
    <property type="entry name" value="REGULATORY COMPONENTS OF SENSORY TRANSDUCTION SYSTEM"/>
    <property type="match status" value="1"/>
</dbReference>
<dbReference type="GO" id="GO:0043709">
    <property type="term" value="P:cell adhesion involved in single-species biofilm formation"/>
    <property type="evidence" value="ECO:0007669"/>
    <property type="project" value="TreeGrafter"/>
</dbReference>
<dbReference type="InterPro" id="IPR000160">
    <property type="entry name" value="GGDEF_dom"/>
</dbReference>
<dbReference type="NCBIfam" id="TIGR00254">
    <property type="entry name" value="GGDEF"/>
    <property type="match status" value="1"/>
</dbReference>
<dbReference type="OrthoDB" id="9803824at2"/>
<comment type="caution">
    <text evidence="6">The sequence shown here is derived from an EMBL/GenBank/DDBJ whole genome shotgun (WGS) entry which is preliminary data.</text>
</comment>
<dbReference type="Proteomes" id="UP000241736">
    <property type="component" value="Unassembled WGS sequence"/>
</dbReference>
<organism evidence="6 7">
    <name type="scientific">Arenimonas caeni</name>
    <dbReference type="NCBI Taxonomy" id="2058085"/>
    <lineage>
        <taxon>Bacteria</taxon>
        <taxon>Pseudomonadati</taxon>
        <taxon>Pseudomonadota</taxon>
        <taxon>Gammaproteobacteria</taxon>
        <taxon>Lysobacterales</taxon>
        <taxon>Lysobacteraceae</taxon>
        <taxon>Arenimonas</taxon>
    </lineage>
</organism>
<dbReference type="InterPro" id="IPR043128">
    <property type="entry name" value="Rev_trsase/Diguanyl_cyclase"/>
</dbReference>
<name>A0A2P6MA54_9GAMM</name>
<dbReference type="GO" id="GO:1902201">
    <property type="term" value="P:negative regulation of bacterial-type flagellum-dependent cell motility"/>
    <property type="evidence" value="ECO:0007669"/>
    <property type="project" value="TreeGrafter"/>
</dbReference>
<dbReference type="GO" id="GO:0005886">
    <property type="term" value="C:plasma membrane"/>
    <property type="evidence" value="ECO:0007669"/>
    <property type="project" value="TreeGrafter"/>
</dbReference>